<evidence type="ECO:0000256" key="4">
    <source>
        <dbReference type="ARBA" id="ARBA00022824"/>
    </source>
</evidence>
<keyword evidence="6 7" id="KW-0472">Membrane</keyword>
<comment type="subcellular location">
    <subcellularLocation>
        <location evidence="1">Endoplasmic reticulum membrane</location>
    </subcellularLocation>
</comment>
<dbReference type="EMBL" id="KN716322">
    <property type="protein sequence ID" value="KJH47047.1"/>
    <property type="molecule type" value="Genomic_DNA"/>
</dbReference>
<evidence type="ECO:0000313" key="9">
    <source>
        <dbReference type="Proteomes" id="UP000053766"/>
    </source>
</evidence>
<dbReference type="OrthoDB" id="69461at2759"/>
<name>A0A0D8XT98_DICVI</name>
<comment type="similarity">
    <text evidence="2">Belongs to the WRB/GET1 family.</text>
</comment>
<gene>
    <name evidence="8" type="ORF">DICVIV_06856</name>
</gene>
<keyword evidence="4" id="KW-0256">Endoplasmic reticulum</keyword>
<organism evidence="8 9">
    <name type="scientific">Dictyocaulus viviparus</name>
    <name type="common">Bovine lungworm</name>
    <dbReference type="NCBI Taxonomy" id="29172"/>
    <lineage>
        <taxon>Eukaryota</taxon>
        <taxon>Metazoa</taxon>
        <taxon>Ecdysozoa</taxon>
        <taxon>Nematoda</taxon>
        <taxon>Chromadorea</taxon>
        <taxon>Rhabditida</taxon>
        <taxon>Rhabditina</taxon>
        <taxon>Rhabditomorpha</taxon>
        <taxon>Strongyloidea</taxon>
        <taxon>Metastrongylidae</taxon>
        <taxon>Dictyocaulus</taxon>
    </lineage>
</organism>
<sequence>MLHEQHGNGSLSLCSKRFENECLSESFFNVYEMAVVVIVTLLFSFHQIIVSRLSNAVKSYIINRRISPELLRLGAEVKKLKEELTKISPTSEFSAYFKTERLLNKASEAYEAAVAEEKKDQPSEVTIEMAVKVVLQALGLALLHCVSGIYAFCIPSVAFWPLNFLLRFPSLSGADLCDGTEVLHTPVSMFVFIYCTIFTIRIFCF</sequence>
<feature type="transmembrane region" description="Helical" evidence="7">
    <location>
        <begin position="182"/>
        <end position="204"/>
    </location>
</feature>
<dbReference type="GO" id="GO:0043529">
    <property type="term" value="C:GET complex"/>
    <property type="evidence" value="ECO:0007669"/>
    <property type="project" value="TreeGrafter"/>
</dbReference>
<keyword evidence="5 7" id="KW-1133">Transmembrane helix</keyword>
<dbReference type="PANTHER" id="PTHR42650">
    <property type="entry name" value="TAIL-ANCHORED PROTEIN INSERTION RECEPTOR WRB"/>
    <property type="match status" value="1"/>
</dbReference>
<dbReference type="GO" id="GO:0005789">
    <property type="term" value="C:endoplasmic reticulum membrane"/>
    <property type="evidence" value="ECO:0007669"/>
    <property type="project" value="UniProtKB-SubCell"/>
</dbReference>
<proteinExistence type="inferred from homology"/>
<evidence type="ECO:0000256" key="6">
    <source>
        <dbReference type="ARBA" id="ARBA00023136"/>
    </source>
</evidence>
<dbReference type="Proteomes" id="UP000053766">
    <property type="component" value="Unassembled WGS sequence"/>
</dbReference>
<evidence type="ECO:0000313" key="8">
    <source>
        <dbReference type="EMBL" id="KJH47047.1"/>
    </source>
</evidence>
<reference evidence="8 9" key="1">
    <citation type="submission" date="2013-11" db="EMBL/GenBank/DDBJ databases">
        <title>Draft genome of the bovine lungworm Dictyocaulus viviparus.</title>
        <authorList>
            <person name="Mitreva M."/>
        </authorList>
    </citation>
    <scope>NUCLEOTIDE SEQUENCE [LARGE SCALE GENOMIC DNA]</scope>
    <source>
        <strain evidence="8 9">HannoverDv2000</strain>
    </source>
</reference>
<evidence type="ECO:0000256" key="1">
    <source>
        <dbReference type="ARBA" id="ARBA00004586"/>
    </source>
</evidence>
<evidence type="ECO:0000256" key="5">
    <source>
        <dbReference type="ARBA" id="ARBA00022989"/>
    </source>
</evidence>
<evidence type="ECO:0000256" key="3">
    <source>
        <dbReference type="ARBA" id="ARBA00022692"/>
    </source>
</evidence>
<evidence type="ECO:0000256" key="7">
    <source>
        <dbReference type="SAM" id="Phobius"/>
    </source>
</evidence>
<reference evidence="9" key="2">
    <citation type="journal article" date="2016" name="Sci. Rep.">
        <title>Dictyocaulus viviparus genome, variome and transcriptome elucidate lungworm biology and support future intervention.</title>
        <authorList>
            <person name="McNulty S.N."/>
            <person name="Strube C."/>
            <person name="Rosa B.A."/>
            <person name="Martin J.C."/>
            <person name="Tyagi R."/>
            <person name="Choi Y.J."/>
            <person name="Wang Q."/>
            <person name="Hallsworth Pepin K."/>
            <person name="Zhang X."/>
            <person name="Ozersky P."/>
            <person name="Wilson R.K."/>
            <person name="Sternberg P.W."/>
            <person name="Gasser R.B."/>
            <person name="Mitreva M."/>
        </authorList>
    </citation>
    <scope>NUCLEOTIDE SEQUENCE [LARGE SCALE GENOMIC DNA]</scope>
    <source>
        <strain evidence="9">HannoverDv2000</strain>
    </source>
</reference>
<keyword evidence="3 7" id="KW-0812">Transmembrane</keyword>
<keyword evidence="9" id="KW-1185">Reference proteome</keyword>
<dbReference type="GO" id="GO:0071816">
    <property type="term" value="P:tail-anchored membrane protein insertion into ER membrane"/>
    <property type="evidence" value="ECO:0007669"/>
    <property type="project" value="InterPro"/>
</dbReference>
<feature type="transmembrane region" description="Helical" evidence="7">
    <location>
        <begin position="30"/>
        <end position="50"/>
    </location>
</feature>
<feature type="transmembrane region" description="Helical" evidence="7">
    <location>
        <begin position="137"/>
        <end position="162"/>
    </location>
</feature>
<dbReference type="AlphaFoldDB" id="A0A0D8XT98"/>
<dbReference type="InterPro" id="IPR028945">
    <property type="entry name" value="Get1"/>
</dbReference>
<dbReference type="PANTHER" id="PTHR42650:SF1">
    <property type="entry name" value="GUIDED ENTRY OF TAIL-ANCHORED PROTEINS FACTOR 1"/>
    <property type="match status" value="1"/>
</dbReference>
<accession>A0A0D8XT98</accession>
<evidence type="ECO:0000256" key="2">
    <source>
        <dbReference type="ARBA" id="ARBA00010799"/>
    </source>
</evidence>
<dbReference type="STRING" id="29172.A0A0D8XT98"/>
<dbReference type="Pfam" id="PF04420">
    <property type="entry name" value="CHD5"/>
    <property type="match status" value="1"/>
</dbReference>
<dbReference type="GO" id="GO:0043495">
    <property type="term" value="F:protein-membrane adaptor activity"/>
    <property type="evidence" value="ECO:0007669"/>
    <property type="project" value="TreeGrafter"/>
</dbReference>
<protein>
    <submittedName>
        <fullName evidence="8">Uncharacterized protein</fullName>
    </submittedName>
</protein>